<dbReference type="GeneID" id="27361063"/>
<reference evidence="11 12" key="1">
    <citation type="submission" date="2015-01" db="EMBL/GenBank/DDBJ databases">
        <title>The Genome Sequence of Exophiala oligosperma CBS72588.</title>
        <authorList>
            <consortium name="The Broad Institute Genomics Platform"/>
            <person name="Cuomo C."/>
            <person name="de Hoog S."/>
            <person name="Gorbushina A."/>
            <person name="Stielow B."/>
            <person name="Teixiera M."/>
            <person name="Abouelleil A."/>
            <person name="Chapman S.B."/>
            <person name="Priest M."/>
            <person name="Young S.K."/>
            <person name="Wortman J."/>
            <person name="Nusbaum C."/>
            <person name="Birren B."/>
        </authorList>
    </citation>
    <scope>NUCLEOTIDE SEQUENCE [LARGE SCALE GENOMIC DNA]</scope>
    <source>
        <strain evidence="11 12">CBS 72588</strain>
    </source>
</reference>
<dbReference type="InterPro" id="IPR036864">
    <property type="entry name" value="Zn2-C6_fun-type_DNA-bd_sf"/>
</dbReference>
<evidence type="ECO:0000256" key="2">
    <source>
        <dbReference type="ARBA" id="ARBA00022833"/>
    </source>
</evidence>
<dbReference type="RefSeq" id="XP_016259410.1">
    <property type="nucleotide sequence ID" value="XM_016410388.1"/>
</dbReference>
<dbReference type="PROSITE" id="PS00028">
    <property type="entry name" value="ZINC_FINGER_C2H2_1"/>
    <property type="match status" value="1"/>
</dbReference>
<protein>
    <recommendedName>
        <fullName evidence="13">Zn(2)-C6 fungal-type domain-containing protein</fullName>
    </recommendedName>
</protein>
<evidence type="ECO:0000313" key="12">
    <source>
        <dbReference type="Proteomes" id="UP000053342"/>
    </source>
</evidence>
<evidence type="ECO:0000256" key="8">
    <source>
        <dbReference type="SAM" id="MobiDB-lite"/>
    </source>
</evidence>
<keyword evidence="5" id="KW-0804">Transcription</keyword>
<dbReference type="InterPro" id="IPR013087">
    <property type="entry name" value="Znf_C2H2_type"/>
</dbReference>
<evidence type="ECO:0000256" key="3">
    <source>
        <dbReference type="ARBA" id="ARBA00023015"/>
    </source>
</evidence>
<dbReference type="Gene3D" id="3.30.160.60">
    <property type="entry name" value="Classic Zinc Finger"/>
    <property type="match status" value="1"/>
</dbReference>
<dbReference type="SUPFAM" id="SSF57667">
    <property type="entry name" value="beta-beta-alpha zinc fingers"/>
    <property type="match status" value="1"/>
</dbReference>
<evidence type="ECO:0008006" key="13">
    <source>
        <dbReference type="Google" id="ProtNLM"/>
    </source>
</evidence>
<keyword evidence="3" id="KW-0805">Transcription regulation</keyword>
<keyword evidence="6" id="KW-0539">Nucleus</keyword>
<keyword evidence="1" id="KW-0479">Metal-binding</keyword>
<evidence type="ECO:0000256" key="7">
    <source>
        <dbReference type="PROSITE-ProRule" id="PRU00042"/>
    </source>
</evidence>
<dbReference type="PROSITE" id="PS00463">
    <property type="entry name" value="ZN2_CY6_FUNGAL_1"/>
    <property type="match status" value="1"/>
</dbReference>
<evidence type="ECO:0000256" key="1">
    <source>
        <dbReference type="ARBA" id="ARBA00022723"/>
    </source>
</evidence>
<evidence type="ECO:0000256" key="4">
    <source>
        <dbReference type="ARBA" id="ARBA00023125"/>
    </source>
</evidence>
<dbReference type="PROSITE" id="PS50157">
    <property type="entry name" value="ZINC_FINGER_C2H2_2"/>
    <property type="match status" value="1"/>
</dbReference>
<keyword evidence="12" id="KW-1185">Reference proteome</keyword>
<accession>A0A0D2DUB3</accession>
<evidence type="ECO:0000256" key="5">
    <source>
        <dbReference type="ARBA" id="ARBA00023163"/>
    </source>
</evidence>
<sequence>MENPKQSKQMGGHDTLFDSSTPAPFKCRYCHHRFKRSDHLKRHLNLHTNRSRYRCPCGQIFVRPEVLGRHLRSCPPAQSRRGHDVSAGTRMKKACDRCASMKLKCDSQQPCARCRAKFVECRYTRGGYTDRYEAYRVKHDDENHCLVHADRPEWTTTSASGPPDVEKGLQQTEGHSDDPPHYPRSTSVVLSDSPQVPDMSNGFSNDLFPTDHYGLVPSSSTLPGLDFGMGNDNLLSPTQDASSWFFAPFLDLDQTDFFGFTQDQPPTVDIISASTESHNHKRGFSLGQSDPVEAQCTLVRDLLQKCGPKYLESAAALSTRETFVQSHKLYGAHFQYHYPLIHVPTHNVADCPPVLLSAMVLTGALYSKATVPASHISGMVQRLLLVMFNDPAEMSLNQPDIPTVQACLILCMLLALSRDSVANQSWSLLFPRVHSMAERLGAFRIEEDPVDYDTLTLETFDWVSWVRQESLRR</sequence>
<feature type="region of interest" description="Disordered" evidence="8">
    <location>
        <begin position="153"/>
        <end position="191"/>
    </location>
</feature>
<feature type="domain" description="C2H2-type" evidence="10">
    <location>
        <begin position="25"/>
        <end position="52"/>
    </location>
</feature>
<feature type="domain" description="Zn(2)-C6 fungal-type" evidence="9">
    <location>
        <begin position="94"/>
        <end position="123"/>
    </location>
</feature>
<dbReference type="PANTHER" id="PTHR47660:SF2">
    <property type="entry name" value="TRANSCRIPTION FACTOR WITH C2H2 AND ZN(2)-CYS(6) DNA BINDING DOMAIN (EUROFUNG)"/>
    <property type="match status" value="1"/>
</dbReference>
<dbReference type="InterPro" id="IPR036236">
    <property type="entry name" value="Znf_C2H2_sf"/>
</dbReference>
<gene>
    <name evidence="11" type="ORF">PV06_08989</name>
</gene>
<dbReference type="SUPFAM" id="SSF57701">
    <property type="entry name" value="Zn2/Cys6 DNA-binding domain"/>
    <property type="match status" value="1"/>
</dbReference>
<dbReference type="STRING" id="215243.A0A0D2DUB3"/>
<keyword evidence="2" id="KW-0862">Zinc</keyword>
<evidence type="ECO:0000259" key="10">
    <source>
        <dbReference type="PROSITE" id="PS50157"/>
    </source>
</evidence>
<evidence type="ECO:0000313" key="11">
    <source>
        <dbReference type="EMBL" id="KIW39194.1"/>
    </source>
</evidence>
<dbReference type="Proteomes" id="UP000053342">
    <property type="component" value="Unassembled WGS sequence"/>
</dbReference>
<evidence type="ECO:0000259" key="9">
    <source>
        <dbReference type="PROSITE" id="PS50048"/>
    </source>
</evidence>
<dbReference type="EMBL" id="KN847340">
    <property type="protein sequence ID" value="KIW39194.1"/>
    <property type="molecule type" value="Genomic_DNA"/>
</dbReference>
<dbReference type="GO" id="GO:0003677">
    <property type="term" value="F:DNA binding"/>
    <property type="evidence" value="ECO:0007669"/>
    <property type="project" value="UniProtKB-KW"/>
</dbReference>
<organism evidence="11 12">
    <name type="scientific">Exophiala oligosperma</name>
    <dbReference type="NCBI Taxonomy" id="215243"/>
    <lineage>
        <taxon>Eukaryota</taxon>
        <taxon>Fungi</taxon>
        <taxon>Dikarya</taxon>
        <taxon>Ascomycota</taxon>
        <taxon>Pezizomycotina</taxon>
        <taxon>Eurotiomycetes</taxon>
        <taxon>Chaetothyriomycetidae</taxon>
        <taxon>Chaetothyriales</taxon>
        <taxon>Herpotrichiellaceae</taxon>
        <taxon>Exophiala</taxon>
    </lineage>
</organism>
<dbReference type="Pfam" id="PF00172">
    <property type="entry name" value="Zn_clus"/>
    <property type="match status" value="1"/>
</dbReference>
<dbReference type="CDD" id="cd00067">
    <property type="entry name" value="GAL4"/>
    <property type="match status" value="1"/>
</dbReference>
<proteinExistence type="predicted"/>
<dbReference type="Pfam" id="PF04082">
    <property type="entry name" value="Fungal_trans"/>
    <property type="match status" value="1"/>
</dbReference>
<evidence type="ECO:0000256" key="6">
    <source>
        <dbReference type="ARBA" id="ARBA00023242"/>
    </source>
</evidence>
<dbReference type="VEuPathDB" id="FungiDB:PV06_08989"/>
<keyword evidence="7" id="KW-0863">Zinc-finger</keyword>
<dbReference type="GO" id="GO:0008270">
    <property type="term" value="F:zinc ion binding"/>
    <property type="evidence" value="ECO:0007669"/>
    <property type="project" value="UniProtKB-KW"/>
</dbReference>
<dbReference type="InterPro" id="IPR007219">
    <property type="entry name" value="XnlR_reg_dom"/>
</dbReference>
<dbReference type="PANTHER" id="PTHR47660">
    <property type="entry name" value="TRANSCRIPTION FACTOR WITH C2H2 AND ZN(2)-CYS(6) DNA BINDING DOMAIN (EUROFUNG)-RELATED-RELATED"/>
    <property type="match status" value="1"/>
</dbReference>
<dbReference type="CDD" id="cd12148">
    <property type="entry name" value="fungal_TF_MHR"/>
    <property type="match status" value="1"/>
</dbReference>
<dbReference type="GO" id="GO:0006351">
    <property type="term" value="P:DNA-templated transcription"/>
    <property type="evidence" value="ECO:0007669"/>
    <property type="project" value="InterPro"/>
</dbReference>
<dbReference type="AlphaFoldDB" id="A0A0D2DUB3"/>
<dbReference type="PROSITE" id="PS50048">
    <property type="entry name" value="ZN2_CY6_FUNGAL_2"/>
    <property type="match status" value="1"/>
</dbReference>
<dbReference type="InterPro" id="IPR001138">
    <property type="entry name" value="Zn2Cys6_DnaBD"/>
</dbReference>
<name>A0A0D2DUB3_9EURO</name>
<keyword evidence="4" id="KW-0238">DNA-binding</keyword>
<dbReference type="HOGENOM" id="CLU_577506_0_0_1"/>
<dbReference type="GO" id="GO:0000981">
    <property type="term" value="F:DNA-binding transcription factor activity, RNA polymerase II-specific"/>
    <property type="evidence" value="ECO:0007669"/>
    <property type="project" value="InterPro"/>
</dbReference>
<dbReference type="SMART" id="SM00066">
    <property type="entry name" value="GAL4"/>
    <property type="match status" value="1"/>
</dbReference>
<dbReference type="Gene3D" id="4.10.240.10">
    <property type="entry name" value="Zn(2)-C6 fungal-type DNA-binding domain"/>
    <property type="match status" value="1"/>
</dbReference>
<dbReference type="OrthoDB" id="10261408at2759"/>